<keyword evidence="1" id="KW-0217">Developmental protein</keyword>
<feature type="compositionally biased region" description="Polar residues" evidence="2">
    <location>
        <begin position="185"/>
        <end position="204"/>
    </location>
</feature>
<dbReference type="PANTHER" id="PTHR46706">
    <property type="entry name" value="PROTEIN QUA-1-RELATED"/>
    <property type="match status" value="1"/>
</dbReference>
<accession>A0A914W5C0</accession>
<keyword evidence="3" id="KW-1185">Reference proteome</keyword>
<dbReference type="AlphaFoldDB" id="A0A914W5C0"/>
<name>A0A914W5C0_9BILA</name>
<reference evidence="4" key="1">
    <citation type="submission" date="2022-11" db="UniProtKB">
        <authorList>
            <consortium name="WormBaseParasite"/>
        </authorList>
    </citation>
    <scope>IDENTIFICATION</scope>
</reference>
<dbReference type="WBParaSite" id="PSAMB.scaffold3181size19339.g20607.t1">
    <property type="protein sequence ID" value="PSAMB.scaffold3181size19339.g20607.t1"/>
    <property type="gene ID" value="PSAMB.scaffold3181size19339.g20607"/>
</dbReference>
<feature type="compositionally biased region" description="Low complexity" evidence="2">
    <location>
        <begin position="157"/>
        <end position="167"/>
    </location>
</feature>
<proteinExistence type="predicted"/>
<protein>
    <submittedName>
        <fullName evidence="4">Uncharacterized protein</fullName>
    </submittedName>
</protein>
<organism evidence="3 4">
    <name type="scientific">Plectus sambesii</name>
    <dbReference type="NCBI Taxonomy" id="2011161"/>
    <lineage>
        <taxon>Eukaryota</taxon>
        <taxon>Metazoa</taxon>
        <taxon>Ecdysozoa</taxon>
        <taxon>Nematoda</taxon>
        <taxon>Chromadorea</taxon>
        <taxon>Plectida</taxon>
        <taxon>Plectina</taxon>
        <taxon>Plectoidea</taxon>
        <taxon>Plectidae</taxon>
        <taxon>Plectus</taxon>
    </lineage>
</organism>
<feature type="region of interest" description="Disordered" evidence="2">
    <location>
        <begin position="125"/>
        <end position="225"/>
    </location>
</feature>
<feature type="compositionally biased region" description="Low complexity" evidence="2">
    <location>
        <begin position="135"/>
        <end position="146"/>
    </location>
</feature>
<feature type="compositionally biased region" description="Polar residues" evidence="2">
    <location>
        <begin position="147"/>
        <end position="156"/>
    </location>
</feature>
<dbReference type="InterPro" id="IPR052140">
    <property type="entry name" value="Dev_Signal_Hedgehog-like"/>
</dbReference>
<dbReference type="PANTHER" id="PTHR46706:SF12">
    <property type="entry name" value="PROTEIN QUA-1-RELATED"/>
    <property type="match status" value="1"/>
</dbReference>
<feature type="region of interest" description="Disordered" evidence="2">
    <location>
        <begin position="95"/>
        <end position="114"/>
    </location>
</feature>
<evidence type="ECO:0000313" key="4">
    <source>
        <dbReference type="WBParaSite" id="PSAMB.scaffold3181size19339.g20607.t1"/>
    </source>
</evidence>
<evidence type="ECO:0000256" key="1">
    <source>
        <dbReference type="ARBA" id="ARBA00022473"/>
    </source>
</evidence>
<sequence>MKKCCFSHKLKGSNIGQKLLRPGGKFVGGQRRQNDSQLAFDFISDVRKLRTSKGFKYLVVMARAICVSGPAKISKEEKLLFRHEGPHAVKLQKIQPTDKRGNSQTFHLGETEAGITPKVLKQISQNQPDVEETTSSSSAKVVDSSAELTSANSENGTTTKPESTTTTMPGLGKEQKAGGSEIDDSTNCFTSPSVVSATDTNSKKITFPQDPIPPPPPAAAAAVANAASAQSASSAQSSGSAQSSANGAANNVVAPAEPPVQPNALAQAEIGQCLSWVDNEESRLKPTPIVNITQAWQTGIYAPLTGTG</sequence>
<evidence type="ECO:0000256" key="2">
    <source>
        <dbReference type="SAM" id="MobiDB-lite"/>
    </source>
</evidence>
<evidence type="ECO:0000313" key="3">
    <source>
        <dbReference type="Proteomes" id="UP000887566"/>
    </source>
</evidence>
<dbReference type="Proteomes" id="UP000887566">
    <property type="component" value="Unplaced"/>
</dbReference>